<dbReference type="Proteomes" id="UP001172159">
    <property type="component" value="Unassembled WGS sequence"/>
</dbReference>
<feature type="region of interest" description="Disordered" evidence="1">
    <location>
        <begin position="334"/>
        <end position="359"/>
    </location>
</feature>
<sequence>MDDVTESLKRLARRACAARIPYNNDSSEQHAIFSRAISNVLSAELALFTYAQIIDGLPTDEVAYDRRSPGLYGDHPIEHHVDLCPGALERAREFRQSFDPTILSFDPKLLNSYRRATVGSKQFSTRLIELVSAALHEIAAILFQLDIRLHQGDVDAIVQWNEDDSTGGKLQLPDVPPRVTIFNHPYYLDDDVYPDGVADVVGYWAEDRILGGVTAFDRRAEESAPQQPPNVYFFSCRKRHTNRYWQLLDHQQQALIDFFLTESPGQATPCPLPTLCSDENTVRIDEQFAIIQHHLYRDIWERKPSTREHLRFNANRPQDAQDYPEHVALIEPIKRQWGDDLEPDPNAGSDTEGKPKDDE</sequence>
<keyword evidence="3" id="KW-1185">Reference proteome</keyword>
<proteinExistence type="predicted"/>
<evidence type="ECO:0000256" key="1">
    <source>
        <dbReference type="SAM" id="MobiDB-lite"/>
    </source>
</evidence>
<dbReference type="AlphaFoldDB" id="A0AA40BL48"/>
<name>A0AA40BL48_9PEZI</name>
<evidence type="ECO:0000313" key="3">
    <source>
        <dbReference type="Proteomes" id="UP001172159"/>
    </source>
</evidence>
<organism evidence="2 3">
    <name type="scientific">Apiosordaria backusii</name>
    <dbReference type="NCBI Taxonomy" id="314023"/>
    <lineage>
        <taxon>Eukaryota</taxon>
        <taxon>Fungi</taxon>
        <taxon>Dikarya</taxon>
        <taxon>Ascomycota</taxon>
        <taxon>Pezizomycotina</taxon>
        <taxon>Sordariomycetes</taxon>
        <taxon>Sordariomycetidae</taxon>
        <taxon>Sordariales</taxon>
        <taxon>Lasiosphaeriaceae</taxon>
        <taxon>Apiosordaria</taxon>
    </lineage>
</organism>
<protein>
    <submittedName>
        <fullName evidence="2">Uncharacterized protein</fullName>
    </submittedName>
</protein>
<reference evidence="2" key="1">
    <citation type="submission" date="2023-06" db="EMBL/GenBank/DDBJ databases">
        <title>Genome-scale phylogeny and comparative genomics of the fungal order Sordariales.</title>
        <authorList>
            <consortium name="Lawrence Berkeley National Laboratory"/>
            <person name="Hensen N."/>
            <person name="Bonometti L."/>
            <person name="Westerberg I."/>
            <person name="Brannstrom I.O."/>
            <person name="Guillou S."/>
            <person name="Cros-Aarteil S."/>
            <person name="Calhoun S."/>
            <person name="Haridas S."/>
            <person name="Kuo A."/>
            <person name="Mondo S."/>
            <person name="Pangilinan J."/>
            <person name="Riley R."/>
            <person name="Labutti K."/>
            <person name="Andreopoulos B."/>
            <person name="Lipzen A."/>
            <person name="Chen C."/>
            <person name="Yanf M."/>
            <person name="Daum C."/>
            <person name="Ng V."/>
            <person name="Clum A."/>
            <person name="Steindorff A."/>
            <person name="Ohm R."/>
            <person name="Martin F."/>
            <person name="Silar P."/>
            <person name="Natvig D."/>
            <person name="Lalanne C."/>
            <person name="Gautier V."/>
            <person name="Ament-Velasquez S.L."/>
            <person name="Kruys A."/>
            <person name="Hutchinson M.I."/>
            <person name="Powell A.J."/>
            <person name="Barry K."/>
            <person name="Miller A.N."/>
            <person name="Grigoriev I.V."/>
            <person name="Debuchy R."/>
            <person name="Gladieux P."/>
            <person name="Thoren M.H."/>
            <person name="Johannesson H."/>
        </authorList>
    </citation>
    <scope>NUCLEOTIDE SEQUENCE</scope>
    <source>
        <strain evidence="2">CBS 540.89</strain>
    </source>
</reference>
<comment type="caution">
    <text evidence="2">The sequence shown here is derived from an EMBL/GenBank/DDBJ whole genome shotgun (WGS) entry which is preliminary data.</text>
</comment>
<gene>
    <name evidence="2" type="ORF">B0T21DRAFT_288182</name>
</gene>
<accession>A0AA40BL48</accession>
<dbReference type="EMBL" id="JAUKTV010000006">
    <property type="protein sequence ID" value="KAK0736172.1"/>
    <property type="molecule type" value="Genomic_DNA"/>
</dbReference>
<evidence type="ECO:0000313" key="2">
    <source>
        <dbReference type="EMBL" id="KAK0736172.1"/>
    </source>
</evidence>